<accession>A0AAV3ZAJ5</accession>
<proteinExistence type="predicted"/>
<evidence type="ECO:0000313" key="1">
    <source>
        <dbReference type="EMBL" id="GFN92266.1"/>
    </source>
</evidence>
<sequence length="122" mass="13447">MYVTKEIVLPPSLAGPSGFDSMLTYASVQIVQWITTITAYGFAGACRSQSLVIRMACSKNFGQDTWLIASIVSGLPTNFELIMYRSLSPRKVSDFGFRKLPVFISAEKEYAEPGRPVDPGEE</sequence>
<dbReference type="AlphaFoldDB" id="A0AAV3ZAJ5"/>
<dbReference type="EMBL" id="BLXT01002238">
    <property type="protein sequence ID" value="GFN92266.1"/>
    <property type="molecule type" value="Genomic_DNA"/>
</dbReference>
<dbReference type="Proteomes" id="UP000735302">
    <property type="component" value="Unassembled WGS sequence"/>
</dbReference>
<reference evidence="1 2" key="1">
    <citation type="journal article" date="2021" name="Elife">
        <title>Chloroplast acquisition without the gene transfer in kleptoplastic sea slugs, Plakobranchus ocellatus.</title>
        <authorList>
            <person name="Maeda T."/>
            <person name="Takahashi S."/>
            <person name="Yoshida T."/>
            <person name="Shimamura S."/>
            <person name="Takaki Y."/>
            <person name="Nagai Y."/>
            <person name="Toyoda A."/>
            <person name="Suzuki Y."/>
            <person name="Arimoto A."/>
            <person name="Ishii H."/>
            <person name="Satoh N."/>
            <person name="Nishiyama T."/>
            <person name="Hasebe M."/>
            <person name="Maruyama T."/>
            <person name="Minagawa J."/>
            <person name="Obokata J."/>
            <person name="Shigenobu S."/>
        </authorList>
    </citation>
    <scope>NUCLEOTIDE SEQUENCE [LARGE SCALE GENOMIC DNA]</scope>
</reference>
<gene>
    <name evidence="1" type="ORF">PoB_001877200</name>
</gene>
<organism evidence="1 2">
    <name type="scientific">Plakobranchus ocellatus</name>
    <dbReference type="NCBI Taxonomy" id="259542"/>
    <lineage>
        <taxon>Eukaryota</taxon>
        <taxon>Metazoa</taxon>
        <taxon>Spiralia</taxon>
        <taxon>Lophotrochozoa</taxon>
        <taxon>Mollusca</taxon>
        <taxon>Gastropoda</taxon>
        <taxon>Heterobranchia</taxon>
        <taxon>Euthyneura</taxon>
        <taxon>Panpulmonata</taxon>
        <taxon>Sacoglossa</taxon>
        <taxon>Placobranchoidea</taxon>
        <taxon>Plakobranchidae</taxon>
        <taxon>Plakobranchus</taxon>
    </lineage>
</organism>
<protein>
    <submittedName>
        <fullName evidence="1">Uncharacterized protein</fullName>
    </submittedName>
</protein>
<comment type="caution">
    <text evidence="1">The sequence shown here is derived from an EMBL/GenBank/DDBJ whole genome shotgun (WGS) entry which is preliminary data.</text>
</comment>
<evidence type="ECO:0000313" key="2">
    <source>
        <dbReference type="Proteomes" id="UP000735302"/>
    </source>
</evidence>
<keyword evidence="2" id="KW-1185">Reference proteome</keyword>
<name>A0AAV3ZAJ5_9GAST</name>